<dbReference type="EMBL" id="JARKHS020020294">
    <property type="protein sequence ID" value="KAK8770996.1"/>
    <property type="molecule type" value="Genomic_DNA"/>
</dbReference>
<name>A0AAQ4E8E0_AMBAM</name>
<sequence>MFTTRSAATVFRIGLQRQSVLEARCGGRAIPKTAPTTPLLQRCYSDLTPPHRAGGHGGDNRRFKLGKKLFSTVLFGSTLAAALYFRRRRQAEHNELFRECVMLPRDGNYAANVYFYNYRGYVFPGMVIKSLPKVQALKARPDDIFVVSFPKT</sequence>
<proteinExistence type="predicted"/>
<organism evidence="1 2">
    <name type="scientific">Amblyomma americanum</name>
    <name type="common">Lone star tick</name>
    <dbReference type="NCBI Taxonomy" id="6943"/>
    <lineage>
        <taxon>Eukaryota</taxon>
        <taxon>Metazoa</taxon>
        <taxon>Ecdysozoa</taxon>
        <taxon>Arthropoda</taxon>
        <taxon>Chelicerata</taxon>
        <taxon>Arachnida</taxon>
        <taxon>Acari</taxon>
        <taxon>Parasitiformes</taxon>
        <taxon>Ixodida</taxon>
        <taxon>Ixodoidea</taxon>
        <taxon>Ixodidae</taxon>
        <taxon>Amblyomminae</taxon>
        <taxon>Amblyomma</taxon>
    </lineage>
</organism>
<dbReference type="InterPro" id="IPR027417">
    <property type="entry name" value="P-loop_NTPase"/>
</dbReference>
<keyword evidence="2" id="KW-1185">Reference proteome</keyword>
<dbReference type="AlphaFoldDB" id="A0AAQ4E8E0"/>
<reference evidence="1 2" key="1">
    <citation type="journal article" date="2023" name="Arcadia Sci">
        <title>De novo assembly of a long-read Amblyomma americanum tick genome.</title>
        <authorList>
            <person name="Chou S."/>
            <person name="Poskanzer K.E."/>
            <person name="Rollins M."/>
            <person name="Thuy-Boun P.S."/>
        </authorList>
    </citation>
    <scope>NUCLEOTIDE SEQUENCE [LARGE SCALE GENOMIC DNA]</scope>
    <source>
        <strain evidence="1">F_SG_1</strain>
        <tissue evidence="1">Salivary glands</tissue>
    </source>
</reference>
<evidence type="ECO:0000313" key="1">
    <source>
        <dbReference type="EMBL" id="KAK8770996.1"/>
    </source>
</evidence>
<evidence type="ECO:0000313" key="2">
    <source>
        <dbReference type="Proteomes" id="UP001321473"/>
    </source>
</evidence>
<comment type="caution">
    <text evidence="1">The sequence shown here is derived from an EMBL/GenBank/DDBJ whole genome shotgun (WGS) entry which is preliminary data.</text>
</comment>
<dbReference type="Gene3D" id="3.40.50.300">
    <property type="entry name" value="P-loop containing nucleotide triphosphate hydrolases"/>
    <property type="match status" value="1"/>
</dbReference>
<accession>A0AAQ4E8E0</accession>
<dbReference type="Proteomes" id="UP001321473">
    <property type="component" value="Unassembled WGS sequence"/>
</dbReference>
<gene>
    <name evidence="1" type="ORF">V5799_025759</name>
</gene>
<feature type="non-terminal residue" evidence="1">
    <location>
        <position position="152"/>
    </location>
</feature>
<protein>
    <submittedName>
        <fullName evidence="1">Uncharacterized protein</fullName>
    </submittedName>
</protein>